<dbReference type="GeneID" id="17324250"/>
<evidence type="ECO:0000313" key="2">
    <source>
        <dbReference type="EMBL" id="CDF36712.1"/>
    </source>
</evidence>
<feature type="region of interest" description="Disordered" evidence="1">
    <location>
        <begin position="26"/>
        <end position="55"/>
    </location>
</feature>
<organism evidence="2 3">
    <name type="scientific">Chondrus crispus</name>
    <name type="common">Carrageen Irish moss</name>
    <name type="synonym">Polymorpha crispa</name>
    <dbReference type="NCBI Taxonomy" id="2769"/>
    <lineage>
        <taxon>Eukaryota</taxon>
        <taxon>Rhodophyta</taxon>
        <taxon>Florideophyceae</taxon>
        <taxon>Rhodymeniophycidae</taxon>
        <taxon>Gigartinales</taxon>
        <taxon>Gigartinaceae</taxon>
        <taxon>Chondrus</taxon>
    </lineage>
</organism>
<feature type="compositionally biased region" description="Basic residues" evidence="1">
    <location>
        <begin position="26"/>
        <end position="37"/>
    </location>
</feature>
<protein>
    <submittedName>
        <fullName evidence="2">Uncharacterized protein</fullName>
    </submittedName>
</protein>
<dbReference type="RefSeq" id="XP_005716531.1">
    <property type="nucleotide sequence ID" value="XM_005716474.1"/>
</dbReference>
<dbReference type="Proteomes" id="UP000012073">
    <property type="component" value="Unassembled WGS sequence"/>
</dbReference>
<keyword evidence="3" id="KW-1185">Reference proteome</keyword>
<sequence length="218" mass="24178">MPKIALYEIPHNIKYHLGRKHGRLLHSPRHCSHRKPCGRAMAMPSSTSSSSLFSSHDSSGASILGPILGSIVAAITDMAAPAIKGSRSGRAPNRDKQRAAHERVLQADYFGLDGRPPVFSEDEFERDFRMPRSVYRGCGQEYCTTCRSTSSSALTQPVCSGQAQIGKLLQRSGNWQPECLAKRSPSTTDFQSPQTQSARRAFARLSSRTRISRVYWRL</sequence>
<evidence type="ECO:0000256" key="1">
    <source>
        <dbReference type="SAM" id="MobiDB-lite"/>
    </source>
</evidence>
<name>R7QDW9_CHOCR</name>
<reference evidence="3" key="1">
    <citation type="journal article" date="2013" name="Proc. Natl. Acad. Sci. U.S.A.">
        <title>Genome structure and metabolic features in the red seaweed Chondrus crispus shed light on evolution of the Archaeplastida.</title>
        <authorList>
            <person name="Collen J."/>
            <person name="Porcel B."/>
            <person name="Carre W."/>
            <person name="Ball S.G."/>
            <person name="Chaparro C."/>
            <person name="Tonon T."/>
            <person name="Barbeyron T."/>
            <person name="Michel G."/>
            <person name="Noel B."/>
            <person name="Valentin K."/>
            <person name="Elias M."/>
            <person name="Artiguenave F."/>
            <person name="Arun A."/>
            <person name="Aury J.M."/>
            <person name="Barbosa-Neto J.F."/>
            <person name="Bothwell J.H."/>
            <person name="Bouget F.Y."/>
            <person name="Brillet L."/>
            <person name="Cabello-Hurtado F."/>
            <person name="Capella-Gutierrez S."/>
            <person name="Charrier B."/>
            <person name="Cladiere L."/>
            <person name="Cock J.M."/>
            <person name="Coelho S.M."/>
            <person name="Colleoni C."/>
            <person name="Czjzek M."/>
            <person name="Da Silva C."/>
            <person name="Delage L."/>
            <person name="Denoeud F."/>
            <person name="Deschamps P."/>
            <person name="Dittami S.M."/>
            <person name="Gabaldon T."/>
            <person name="Gachon C.M."/>
            <person name="Groisillier A."/>
            <person name="Herve C."/>
            <person name="Jabbari K."/>
            <person name="Katinka M."/>
            <person name="Kloareg B."/>
            <person name="Kowalczyk N."/>
            <person name="Labadie K."/>
            <person name="Leblanc C."/>
            <person name="Lopez P.J."/>
            <person name="McLachlan D.H."/>
            <person name="Meslet-Cladiere L."/>
            <person name="Moustafa A."/>
            <person name="Nehr Z."/>
            <person name="Nyvall Collen P."/>
            <person name="Panaud O."/>
            <person name="Partensky F."/>
            <person name="Poulain J."/>
            <person name="Rensing S.A."/>
            <person name="Rousvoal S."/>
            <person name="Samson G."/>
            <person name="Symeonidi A."/>
            <person name="Weissenbach J."/>
            <person name="Zambounis A."/>
            <person name="Wincker P."/>
            <person name="Boyen C."/>
        </authorList>
    </citation>
    <scope>NUCLEOTIDE SEQUENCE [LARGE SCALE GENOMIC DNA]</scope>
    <source>
        <strain evidence="3">cv. Stackhouse</strain>
    </source>
</reference>
<proteinExistence type="predicted"/>
<dbReference type="Gramene" id="CDF36712">
    <property type="protein sequence ID" value="CDF36712"/>
    <property type="gene ID" value="CHC_T00005048001"/>
</dbReference>
<dbReference type="AlphaFoldDB" id="R7QDW9"/>
<accession>R7QDW9</accession>
<feature type="compositionally biased region" description="Low complexity" evidence="1">
    <location>
        <begin position="45"/>
        <end position="55"/>
    </location>
</feature>
<gene>
    <name evidence="2" type="ORF">CHC_T00005048001</name>
</gene>
<dbReference type="KEGG" id="ccp:CHC_T00005048001"/>
<evidence type="ECO:0000313" key="3">
    <source>
        <dbReference type="Proteomes" id="UP000012073"/>
    </source>
</evidence>
<dbReference type="EMBL" id="HG001798">
    <property type="protein sequence ID" value="CDF36712.1"/>
    <property type="molecule type" value="Genomic_DNA"/>
</dbReference>